<gene>
    <name evidence="7" type="ORF">SADUNF_Sadunf04G0117600</name>
</gene>
<dbReference type="AlphaFoldDB" id="A0A835KEL6"/>
<keyword evidence="8" id="KW-1185">Reference proteome</keyword>
<dbReference type="EMBL" id="JADGMS010000004">
    <property type="protein sequence ID" value="KAF9684431.1"/>
    <property type="molecule type" value="Genomic_DNA"/>
</dbReference>
<dbReference type="OrthoDB" id="259935at2759"/>
<evidence type="ECO:0000256" key="3">
    <source>
        <dbReference type="ARBA" id="ARBA00048266"/>
    </source>
</evidence>
<dbReference type="GO" id="GO:0003723">
    <property type="term" value="F:RNA binding"/>
    <property type="evidence" value="ECO:0007669"/>
    <property type="project" value="TreeGrafter"/>
</dbReference>
<evidence type="ECO:0000256" key="6">
    <source>
        <dbReference type="ARBA" id="ARBA00049513"/>
    </source>
</evidence>
<evidence type="ECO:0000313" key="7">
    <source>
        <dbReference type="EMBL" id="KAF9684431.1"/>
    </source>
</evidence>
<dbReference type="EC" id="1.3.1.89" evidence="2"/>
<proteinExistence type="inferred from homology"/>
<name>A0A835KEL6_9ROSI</name>
<dbReference type="SUPFAM" id="SSF51395">
    <property type="entry name" value="FMN-linked oxidoreductases"/>
    <property type="match status" value="1"/>
</dbReference>
<evidence type="ECO:0000256" key="1">
    <source>
        <dbReference type="ARBA" id="ARBA00005451"/>
    </source>
</evidence>
<reference evidence="7 8" key="1">
    <citation type="submission" date="2020-10" db="EMBL/GenBank/DDBJ databases">
        <title>Plant Genome Project.</title>
        <authorList>
            <person name="Zhang R.-G."/>
        </authorList>
    </citation>
    <scope>NUCLEOTIDE SEQUENCE [LARGE SCALE GENOMIC DNA]</scope>
    <source>
        <strain evidence="7">FAFU-HL-1</strain>
        <tissue evidence="7">Leaf</tissue>
    </source>
</reference>
<dbReference type="Proteomes" id="UP000657918">
    <property type="component" value="Chromosome 4"/>
</dbReference>
<comment type="caution">
    <text evidence="7">The sequence shown here is derived from an EMBL/GenBank/DDBJ whole genome shotgun (WGS) entry which is preliminary data.</text>
</comment>
<dbReference type="GO" id="GO:0102265">
    <property type="term" value="F:tRNA-dihydrouridine47 synthase activity"/>
    <property type="evidence" value="ECO:0007669"/>
    <property type="project" value="UniProtKB-EC"/>
</dbReference>
<comment type="catalytic activity">
    <reaction evidence="5">
        <text>a 5,6-dihydrouridine in mRNA + NADP(+) = a uridine in mRNA + NADPH + H(+)</text>
        <dbReference type="Rhea" id="RHEA:69855"/>
        <dbReference type="Rhea" id="RHEA-COMP:14658"/>
        <dbReference type="Rhea" id="RHEA-COMP:17789"/>
        <dbReference type="ChEBI" id="CHEBI:15378"/>
        <dbReference type="ChEBI" id="CHEBI:57783"/>
        <dbReference type="ChEBI" id="CHEBI:58349"/>
        <dbReference type="ChEBI" id="CHEBI:65315"/>
        <dbReference type="ChEBI" id="CHEBI:74443"/>
    </reaction>
    <physiologicalReaction direction="right-to-left" evidence="5">
        <dbReference type="Rhea" id="RHEA:69857"/>
    </physiologicalReaction>
</comment>
<comment type="similarity">
    <text evidence="1">Belongs to the Dus family. Dus3 subfamily.</text>
</comment>
<evidence type="ECO:0000313" key="8">
    <source>
        <dbReference type="Proteomes" id="UP000657918"/>
    </source>
</evidence>
<comment type="catalytic activity">
    <reaction evidence="6">
        <text>5,6-dihydrouridine(47) in tRNA + NADP(+) = uridine(47) in tRNA + NADPH + H(+)</text>
        <dbReference type="Rhea" id="RHEA:53360"/>
        <dbReference type="Rhea" id="RHEA-COMP:13539"/>
        <dbReference type="Rhea" id="RHEA-COMP:13540"/>
        <dbReference type="ChEBI" id="CHEBI:15378"/>
        <dbReference type="ChEBI" id="CHEBI:57783"/>
        <dbReference type="ChEBI" id="CHEBI:58349"/>
        <dbReference type="ChEBI" id="CHEBI:65315"/>
        <dbReference type="ChEBI" id="CHEBI:74443"/>
        <dbReference type="EC" id="1.3.1.89"/>
    </reaction>
    <physiologicalReaction direction="right-to-left" evidence="6">
        <dbReference type="Rhea" id="RHEA:53362"/>
    </physiologicalReaction>
</comment>
<dbReference type="Gene3D" id="3.20.20.70">
    <property type="entry name" value="Aldolase class I"/>
    <property type="match status" value="1"/>
</dbReference>
<evidence type="ECO:0000256" key="4">
    <source>
        <dbReference type="ARBA" id="ARBA00048342"/>
    </source>
</evidence>
<comment type="catalytic activity">
    <reaction evidence="4">
        <text>a 5,6-dihydrouridine in mRNA + NAD(+) = a uridine in mRNA + NADH + H(+)</text>
        <dbReference type="Rhea" id="RHEA:69851"/>
        <dbReference type="Rhea" id="RHEA-COMP:14658"/>
        <dbReference type="Rhea" id="RHEA-COMP:17789"/>
        <dbReference type="ChEBI" id="CHEBI:15378"/>
        <dbReference type="ChEBI" id="CHEBI:57540"/>
        <dbReference type="ChEBI" id="CHEBI:57945"/>
        <dbReference type="ChEBI" id="CHEBI:65315"/>
        <dbReference type="ChEBI" id="CHEBI:74443"/>
    </reaction>
    <physiologicalReaction direction="right-to-left" evidence="4">
        <dbReference type="Rhea" id="RHEA:69853"/>
    </physiologicalReaction>
</comment>
<evidence type="ECO:0000256" key="5">
    <source>
        <dbReference type="ARBA" id="ARBA00049447"/>
    </source>
</evidence>
<protein>
    <recommendedName>
        <fullName evidence="2">tRNA-dihydrouridine(47) synthase [NAD(P)(+)]</fullName>
        <ecNumber evidence="2">1.3.1.89</ecNumber>
    </recommendedName>
</protein>
<dbReference type="PANTHER" id="PTHR45846:SF1">
    <property type="entry name" value="TRNA-DIHYDROURIDINE(47) SYNTHASE [NAD(P)(+)]-LIKE"/>
    <property type="match status" value="1"/>
</dbReference>
<accession>A0A835KEL6</accession>
<sequence>MYSIIIPRPPIIQCPRELFSTPLHKNNASVGNGAKINSGINGLDKDVQKLSWKNIMKSPKADLVLKSLGIMAPGKSKVKNVDEEEVEPLMKAKSAADGNGCSAEEANGCCFKHSLEGKLYLAHLTAVGNLPFRRICKALGADVTCGEMATCTNLLQGQAEWALPRRHSSEDLFGVQVCGAYPDTVSLTVDLIGPGMYSRLH</sequence>
<organism evidence="7 8">
    <name type="scientific">Salix dunnii</name>
    <dbReference type="NCBI Taxonomy" id="1413687"/>
    <lineage>
        <taxon>Eukaryota</taxon>
        <taxon>Viridiplantae</taxon>
        <taxon>Streptophyta</taxon>
        <taxon>Embryophyta</taxon>
        <taxon>Tracheophyta</taxon>
        <taxon>Spermatophyta</taxon>
        <taxon>Magnoliopsida</taxon>
        <taxon>eudicotyledons</taxon>
        <taxon>Gunneridae</taxon>
        <taxon>Pentapetalae</taxon>
        <taxon>rosids</taxon>
        <taxon>fabids</taxon>
        <taxon>Malpighiales</taxon>
        <taxon>Salicaceae</taxon>
        <taxon>Saliceae</taxon>
        <taxon>Salix</taxon>
    </lineage>
</organism>
<dbReference type="InterPro" id="IPR013785">
    <property type="entry name" value="Aldolase_TIM"/>
</dbReference>
<dbReference type="PANTHER" id="PTHR45846">
    <property type="entry name" value="TRNA-DIHYDROURIDINE(47) SYNTHASE [NAD(P)(+)]-LIKE"/>
    <property type="match status" value="1"/>
</dbReference>
<evidence type="ECO:0000256" key="2">
    <source>
        <dbReference type="ARBA" id="ARBA00012376"/>
    </source>
</evidence>
<comment type="catalytic activity">
    <reaction evidence="3">
        <text>5,6-dihydrouridine(47) in tRNA + NAD(+) = uridine(47) in tRNA + NADH + H(+)</text>
        <dbReference type="Rhea" id="RHEA:53364"/>
        <dbReference type="Rhea" id="RHEA-COMP:13539"/>
        <dbReference type="Rhea" id="RHEA-COMP:13540"/>
        <dbReference type="ChEBI" id="CHEBI:15378"/>
        <dbReference type="ChEBI" id="CHEBI:57540"/>
        <dbReference type="ChEBI" id="CHEBI:57945"/>
        <dbReference type="ChEBI" id="CHEBI:65315"/>
        <dbReference type="ChEBI" id="CHEBI:74443"/>
        <dbReference type="EC" id="1.3.1.89"/>
    </reaction>
    <physiologicalReaction direction="right-to-left" evidence="3">
        <dbReference type="Rhea" id="RHEA:53366"/>
    </physiologicalReaction>
</comment>